<accession>A0AAV3UAC8</accession>
<evidence type="ECO:0000256" key="7">
    <source>
        <dbReference type="ARBA" id="ARBA00023157"/>
    </source>
</evidence>
<proteinExistence type="inferred from homology"/>
<dbReference type="EC" id="1.11.1.24" evidence="3"/>
<dbReference type="PANTHER" id="PTHR42801">
    <property type="entry name" value="THIOREDOXIN-DEPENDENT PEROXIDE REDUCTASE"/>
    <property type="match status" value="1"/>
</dbReference>
<dbReference type="GO" id="GO:0008379">
    <property type="term" value="F:thioredoxin peroxidase activity"/>
    <property type="evidence" value="ECO:0007669"/>
    <property type="project" value="TreeGrafter"/>
</dbReference>
<dbReference type="AlphaFoldDB" id="A0AAV3UAC8"/>
<keyword evidence="4 15" id="KW-0575">Peroxidase</keyword>
<evidence type="ECO:0000256" key="9">
    <source>
        <dbReference type="ARBA" id="ARBA00032824"/>
    </source>
</evidence>
<dbReference type="InterPro" id="IPR000866">
    <property type="entry name" value="AhpC/TSA"/>
</dbReference>
<dbReference type="RefSeq" id="WP_345428250.1">
    <property type="nucleotide sequence ID" value="NZ_AP031496.1"/>
</dbReference>
<dbReference type="Gene3D" id="3.40.30.10">
    <property type="entry name" value="Glutaredoxin"/>
    <property type="match status" value="1"/>
</dbReference>
<dbReference type="Proteomes" id="UP001409585">
    <property type="component" value="Unassembled WGS sequence"/>
</dbReference>
<dbReference type="PIRSF" id="PIRSF000239">
    <property type="entry name" value="AHPC"/>
    <property type="match status" value="1"/>
</dbReference>
<dbReference type="PANTHER" id="PTHR42801:SF4">
    <property type="entry name" value="AHPC_TSA FAMILY PROTEIN"/>
    <property type="match status" value="1"/>
</dbReference>
<evidence type="ECO:0000259" key="14">
    <source>
        <dbReference type="PROSITE" id="PS51352"/>
    </source>
</evidence>
<dbReference type="SUPFAM" id="SSF52833">
    <property type="entry name" value="Thioredoxin-like"/>
    <property type="match status" value="1"/>
</dbReference>
<evidence type="ECO:0000256" key="5">
    <source>
        <dbReference type="ARBA" id="ARBA00022862"/>
    </source>
</evidence>
<evidence type="ECO:0000256" key="8">
    <source>
        <dbReference type="ARBA" id="ARBA00023284"/>
    </source>
</evidence>
<evidence type="ECO:0000313" key="16">
    <source>
        <dbReference type="Proteomes" id="UP001409585"/>
    </source>
</evidence>
<evidence type="ECO:0000256" key="3">
    <source>
        <dbReference type="ARBA" id="ARBA00013017"/>
    </source>
</evidence>
<reference evidence="16" key="1">
    <citation type="journal article" date="2019" name="Int. J. Syst. Evol. Microbiol.">
        <title>The Global Catalogue of Microorganisms (GCM) 10K type strain sequencing project: providing services to taxonomists for standard genome sequencing and annotation.</title>
        <authorList>
            <consortium name="The Broad Institute Genomics Platform"/>
            <consortium name="The Broad Institute Genome Sequencing Center for Infectious Disease"/>
            <person name="Wu L."/>
            <person name="Ma J."/>
        </authorList>
    </citation>
    <scope>NUCLEOTIDE SEQUENCE [LARGE SCALE GENOMIC DNA]</scope>
    <source>
        <strain evidence="16">JCM 19134</strain>
    </source>
</reference>
<evidence type="ECO:0000256" key="13">
    <source>
        <dbReference type="PIRSR" id="PIRSR000239-1"/>
    </source>
</evidence>
<organism evidence="15 16">
    <name type="scientific">Halioxenophilus aromaticivorans</name>
    <dbReference type="NCBI Taxonomy" id="1306992"/>
    <lineage>
        <taxon>Bacteria</taxon>
        <taxon>Pseudomonadati</taxon>
        <taxon>Pseudomonadota</taxon>
        <taxon>Gammaproteobacteria</taxon>
        <taxon>Alteromonadales</taxon>
        <taxon>Alteromonadaceae</taxon>
        <taxon>Halioxenophilus</taxon>
    </lineage>
</organism>
<keyword evidence="8" id="KW-0676">Redox-active center</keyword>
<comment type="caution">
    <text evidence="15">The sequence shown here is derived from an EMBL/GenBank/DDBJ whole genome shotgun (WGS) entry which is preliminary data.</text>
</comment>
<comment type="subunit">
    <text evidence="2">Monomer.</text>
</comment>
<evidence type="ECO:0000256" key="10">
    <source>
        <dbReference type="ARBA" id="ARBA00038489"/>
    </source>
</evidence>
<dbReference type="NCBIfam" id="NF006960">
    <property type="entry name" value="PRK09437.1"/>
    <property type="match status" value="1"/>
</dbReference>
<name>A0AAV3UAC8_9ALTE</name>
<evidence type="ECO:0000256" key="6">
    <source>
        <dbReference type="ARBA" id="ARBA00023002"/>
    </source>
</evidence>
<dbReference type="GO" id="GO:0034599">
    <property type="term" value="P:cellular response to oxidative stress"/>
    <property type="evidence" value="ECO:0007669"/>
    <property type="project" value="TreeGrafter"/>
</dbReference>
<dbReference type="InterPro" id="IPR050924">
    <property type="entry name" value="Peroxiredoxin_BCP/PrxQ"/>
</dbReference>
<evidence type="ECO:0000256" key="11">
    <source>
        <dbReference type="ARBA" id="ARBA00042639"/>
    </source>
</evidence>
<dbReference type="InterPro" id="IPR024706">
    <property type="entry name" value="Peroxiredoxin_AhpC-typ"/>
</dbReference>
<dbReference type="FunFam" id="3.40.30.10:FF:000007">
    <property type="entry name" value="Thioredoxin-dependent thiol peroxidase"/>
    <property type="match status" value="1"/>
</dbReference>
<comment type="catalytic activity">
    <reaction evidence="12">
        <text>a hydroperoxide + [thioredoxin]-dithiol = an alcohol + [thioredoxin]-disulfide + H2O</text>
        <dbReference type="Rhea" id="RHEA:62620"/>
        <dbReference type="Rhea" id="RHEA-COMP:10698"/>
        <dbReference type="Rhea" id="RHEA-COMP:10700"/>
        <dbReference type="ChEBI" id="CHEBI:15377"/>
        <dbReference type="ChEBI" id="CHEBI:29950"/>
        <dbReference type="ChEBI" id="CHEBI:30879"/>
        <dbReference type="ChEBI" id="CHEBI:35924"/>
        <dbReference type="ChEBI" id="CHEBI:50058"/>
        <dbReference type="EC" id="1.11.1.24"/>
    </reaction>
</comment>
<keyword evidence="16" id="KW-1185">Reference proteome</keyword>
<evidence type="ECO:0000313" key="15">
    <source>
        <dbReference type="EMBL" id="GAA4961833.1"/>
    </source>
</evidence>
<dbReference type="InterPro" id="IPR013766">
    <property type="entry name" value="Thioredoxin_domain"/>
</dbReference>
<feature type="domain" description="Thioredoxin" evidence="14">
    <location>
        <begin position="4"/>
        <end position="158"/>
    </location>
</feature>
<dbReference type="PROSITE" id="PS51352">
    <property type="entry name" value="THIOREDOXIN_2"/>
    <property type="match status" value="1"/>
</dbReference>
<evidence type="ECO:0000256" key="1">
    <source>
        <dbReference type="ARBA" id="ARBA00003330"/>
    </source>
</evidence>
<protein>
    <recommendedName>
        <fullName evidence="3">thioredoxin-dependent peroxiredoxin</fullName>
        <ecNumber evidence="3">1.11.1.24</ecNumber>
    </recommendedName>
    <alternativeName>
        <fullName evidence="9">Thioredoxin peroxidase</fullName>
    </alternativeName>
    <alternativeName>
        <fullName evidence="11">Thioredoxin-dependent peroxiredoxin Bcp</fullName>
    </alternativeName>
</protein>
<dbReference type="Pfam" id="PF00578">
    <property type="entry name" value="AhpC-TSA"/>
    <property type="match status" value="1"/>
</dbReference>
<keyword evidence="6" id="KW-0560">Oxidoreductase</keyword>
<keyword evidence="7" id="KW-1015">Disulfide bond</keyword>
<gene>
    <name evidence="15" type="primary">bcp</name>
    <name evidence="15" type="ORF">GCM10025791_49300</name>
</gene>
<dbReference type="GO" id="GO:0005737">
    <property type="term" value="C:cytoplasm"/>
    <property type="evidence" value="ECO:0007669"/>
    <property type="project" value="TreeGrafter"/>
</dbReference>
<sequence length="158" mass="18007">MAFPKVGNIAPAFKLKNQNDEFVNLKDFRDNKNVVVYFYPKASTPGCTTQACGLRDIRAELEKLDTVVLGLSPDPVTRLIKFTDKQNLNFDLLSDEDHAIAEKYGVWQLKKFMGREFMGIIRTTFIVGKDGRLKHVLDKFKTNNHDQVLLETLSNLSL</sequence>
<dbReference type="GO" id="GO:0045454">
    <property type="term" value="P:cell redox homeostasis"/>
    <property type="evidence" value="ECO:0007669"/>
    <property type="project" value="TreeGrafter"/>
</dbReference>
<keyword evidence="5" id="KW-0049">Antioxidant</keyword>
<evidence type="ECO:0000256" key="2">
    <source>
        <dbReference type="ARBA" id="ARBA00011245"/>
    </source>
</evidence>
<evidence type="ECO:0000256" key="4">
    <source>
        <dbReference type="ARBA" id="ARBA00022559"/>
    </source>
</evidence>
<evidence type="ECO:0000256" key="12">
    <source>
        <dbReference type="ARBA" id="ARBA00049091"/>
    </source>
</evidence>
<comment type="function">
    <text evidence="1">Thiol-specific peroxidase that catalyzes the reduction of hydrogen peroxide and organic hydroperoxides to water and alcohols, respectively. Plays a role in cell protection against oxidative stress by detoxifying peroxides and as sensor of hydrogen peroxide-mediated signaling events.</text>
</comment>
<comment type="similarity">
    <text evidence="10">Belongs to the peroxiredoxin family. BCP/PrxQ subfamily.</text>
</comment>
<dbReference type="EMBL" id="BAABLX010000080">
    <property type="protein sequence ID" value="GAA4961833.1"/>
    <property type="molecule type" value="Genomic_DNA"/>
</dbReference>
<dbReference type="InterPro" id="IPR036249">
    <property type="entry name" value="Thioredoxin-like_sf"/>
</dbReference>
<dbReference type="CDD" id="cd03017">
    <property type="entry name" value="PRX_BCP"/>
    <property type="match status" value="1"/>
</dbReference>
<feature type="active site" description="Cysteine sulfenic acid (-SOH) intermediate; for peroxidase activity" evidence="13">
    <location>
        <position position="47"/>
    </location>
</feature>